<name>A0ACC0VZW6_9STRA</name>
<proteinExistence type="predicted"/>
<protein>
    <submittedName>
        <fullName evidence="1">Uncharacterized protein</fullName>
    </submittedName>
</protein>
<dbReference type="Proteomes" id="UP001163321">
    <property type="component" value="Chromosome 5"/>
</dbReference>
<comment type="caution">
    <text evidence="1">The sequence shown here is derived from an EMBL/GenBank/DDBJ whole genome shotgun (WGS) entry which is preliminary data.</text>
</comment>
<keyword evidence="2" id="KW-1185">Reference proteome</keyword>
<reference evidence="1 2" key="1">
    <citation type="journal article" date="2022" name="bioRxiv">
        <title>The genome of the oomycete Peronosclerospora sorghi, a cosmopolitan pathogen of maize and sorghum, is inflated with dispersed pseudogenes.</title>
        <authorList>
            <person name="Fletcher K."/>
            <person name="Martin F."/>
            <person name="Isakeit T."/>
            <person name="Cavanaugh K."/>
            <person name="Magill C."/>
            <person name="Michelmore R."/>
        </authorList>
    </citation>
    <scope>NUCLEOTIDE SEQUENCE [LARGE SCALE GENOMIC DNA]</scope>
    <source>
        <strain evidence="1">P6</strain>
    </source>
</reference>
<dbReference type="EMBL" id="CM047584">
    <property type="protein sequence ID" value="KAI9911398.1"/>
    <property type="molecule type" value="Genomic_DNA"/>
</dbReference>
<sequence>MLLESTNLTIQLGDLPVNLASRKINGHRSTILTTSTRVHNRVQNYHQRFIIGERVTVAYDFADVFPDGMLCRLFLLQTAQDSLEPFLEHIYIT</sequence>
<organism evidence="1 2">
    <name type="scientific">Peronosclerospora sorghi</name>
    <dbReference type="NCBI Taxonomy" id="230839"/>
    <lineage>
        <taxon>Eukaryota</taxon>
        <taxon>Sar</taxon>
        <taxon>Stramenopiles</taxon>
        <taxon>Oomycota</taxon>
        <taxon>Peronosporomycetes</taxon>
        <taxon>Peronosporales</taxon>
        <taxon>Peronosporaceae</taxon>
        <taxon>Peronosclerospora</taxon>
    </lineage>
</organism>
<evidence type="ECO:0000313" key="2">
    <source>
        <dbReference type="Proteomes" id="UP001163321"/>
    </source>
</evidence>
<gene>
    <name evidence="1" type="ORF">PsorP6_009782</name>
</gene>
<accession>A0ACC0VZW6</accession>
<evidence type="ECO:0000313" key="1">
    <source>
        <dbReference type="EMBL" id="KAI9911398.1"/>
    </source>
</evidence>